<dbReference type="Proteomes" id="UP000050949">
    <property type="component" value="Unassembled WGS sequence"/>
</dbReference>
<evidence type="ECO:0000256" key="1">
    <source>
        <dbReference type="ARBA" id="ARBA00023125"/>
    </source>
</evidence>
<feature type="domain" description="HTH tetR-type" evidence="3">
    <location>
        <begin position="11"/>
        <end position="71"/>
    </location>
</feature>
<proteinExistence type="predicted"/>
<gene>
    <name evidence="4" type="ORF">FC91_GL000469</name>
</gene>
<evidence type="ECO:0000313" key="4">
    <source>
        <dbReference type="EMBL" id="KRM25791.1"/>
    </source>
</evidence>
<reference evidence="4 5" key="1">
    <citation type="journal article" date="2015" name="Genome Announc.">
        <title>Expanding the biotechnology potential of lactobacilli through comparative genomics of 213 strains and associated genera.</title>
        <authorList>
            <person name="Sun Z."/>
            <person name="Harris H.M."/>
            <person name="McCann A."/>
            <person name="Guo C."/>
            <person name="Argimon S."/>
            <person name="Zhang W."/>
            <person name="Yang X."/>
            <person name="Jeffery I.B."/>
            <person name="Cooney J.C."/>
            <person name="Kagawa T.F."/>
            <person name="Liu W."/>
            <person name="Song Y."/>
            <person name="Salvetti E."/>
            <person name="Wrobel A."/>
            <person name="Rasinkangas P."/>
            <person name="Parkhill J."/>
            <person name="Rea M.C."/>
            <person name="O'Sullivan O."/>
            <person name="Ritari J."/>
            <person name="Douillard F.P."/>
            <person name="Paul Ross R."/>
            <person name="Yang R."/>
            <person name="Briner A.E."/>
            <person name="Felis G.E."/>
            <person name="de Vos W.M."/>
            <person name="Barrangou R."/>
            <person name="Klaenhammer T.R."/>
            <person name="Caufield P.W."/>
            <person name="Cui Y."/>
            <person name="Zhang H."/>
            <person name="O'Toole P.W."/>
        </authorList>
    </citation>
    <scope>NUCLEOTIDE SEQUENCE [LARGE SCALE GENOMIC DNA]</scope>
    <source>
        <strain evidence="4 5">DSM 16991</strain>
    </source>
</reference>
<keyword evidence="1 2" id="KW-0238">DNA-binding</keyword>
<sequence length="183" mass="20719">MPGIKNNRRAQYTRRQLKDALIRLLEHNSLAAITVTELCQEADVNRGTFYLHYASPAELFADIERDLVKEVQPLIHTGTANIDQWLPPILEVIQSQETATLIIIRNIHDSPLLQAVLTPVRAQTLQHYQQVFHESDPALLAYYYEFFFSGAVRVITKWLASGANESPMAIAQVIQNAIRQTPA</sequence>
<dbReference type="Pfam" id="PF14278">
    <property type="entry name" value="TetR_C_8"/>
    <property type="match status" value="1"/>
</dbReference>
<dbReference type="eggNOG" id="COG1309">
    <property type="taxonomic scope" value="Bacteria"/>
</dbReference>
<dbReference type="GO" id="GO:0003677">
    <property type="term" value="F:DNA binding"/>
    <property type="evidence" value="ECO:0007669"/>
    <property type="project" value="UniProtKB-UniRule"/>
</dbReference>
<dbReference type="PATRIC" id="fig|1122147.4.peg.489"/>
<dbReference type="OrthoDB" id="9810250at2"/>
<dbReference type="Gene3D" id="1.10.357.10">
    <property type="entry name" value="Tetracycline Repressor, domain 2"/>
    <property type="match status" value="1"/>
</dbReference>
<protein>
    <submittedName>
        <fullName evidence="4">TetR family transcriptional regulator</fullName>
    </submittedName>
</protein>
<dbReference type="GeneID" id="78510027"/>
<evidence type="ECO:0000256" key="2">
    <source>
        <dbReference type="PROSITE-ProRule" id="PRU00335"/>
    </source>
</evidence>
<dbReference type="InterPro" id="IPR001647">
    <property type="entry name" value="HTH_TetR"/>
</dbReference>
<dbReference type="InterPro" id="IPR050624">
    <property type="entry name" value="HTH-type_Tx_Regulator"/>
</dbReference>
<dbReference type="PROSITE" id="PS50977">
    <property type="entry name" value="HTH_TETR_2"/>
    <property type="match status" value="1"/>
</dbReference>
<comment type="caution">
    <text evidence="4">The sequence shown here is derived from an EMBL/GenBank/DDBJ whole genome shotgun (WGS) entry which is preliminary data.</text>
</comment>
<name>A0A0R1X6E2_9LACO</name>
<feature type="DNA-binding region" description="H-T-H motif" evidence="2">
    <location>
        <begin position="34"/>
        <end position="53"/>
    </location>
</feature>
<organism evidence="4 5">
    <name type="scientific">Schleiferilactobacillus harbinensis DSM 16991</name>
    <dbReference type="NCBI Taxonomy" id="1122147"/>
    <lineage>
        <taxon>Bacteria</taxon>
        <taxon>Bacillati</taxon>
        <taxon>Bacillota</taxon>
        <taxon>Bacilli</taxon>
        <taxon>Lactobacillales</taxon>
        <taxon>Lactobacillaceae</taxon>
        <taxon>Schleiferilactobacillus</taxon>
    </lineage>
</organism>
<dbReference type="PANTHER" id="PTHR43479:SF11">
    <property type="entry name" value="ACREF_ENVCD OPERON REPRESSOR-RELATED"/>
    <property type="match status" value="1"/>
</dbReference>
<dbReference type="InterPro" id="IPR009057">
    <property type="entry name" value="Homeodomain-like_sf"/>
</dbReference>
<dbReference type="RefSeq" id="WP_027829491.1">
    <property type="nucleotide sequence ID" value="NZ_AUEH01000066.1"/>
</dbReference>
<dbReference type="InterPro" id="IPR039532">
    <property type="entry name" value="TetR_C_Firmicutes"/>
</dbReference>
<dbReference type="Pfam" id="PF00440">
    <property type="entry name" value="TetR_N"/>
    <property type="match status" value="1"/>
</dbReference>
<evidence type="ECO:0000259" key="3">
    <source>
        <dbReference type="PROSITE" id="PS50977"/>
    </source>
</evidence>
<evidence type="ECO:0000313" key="5">
    <source>
        <dbReference type="Proteomes" id="UP000050949"/>
    </source>
</evidence>
<dbReference type="SUPFAM" id="SSF46689">
    <property type="entry name" value="Homeodomain-like"/>
    <property type="match status" value="1"/>
</dbReference>
<dbReference type="PANTHER" id="PTHR43479">
    <property type="entry name" value="ACREF/ENVCD OPERON REPRESSOR-RELATED"/>
    <property type="match status" value="1"/>
</dbReference>
<accession>A0A0R1X6E2</accession>
<dbReference type="EMBL" id="AZFW01000100">
    <property type="protein sequence ID" value="KRM25791.1"/>
    <property type="molecule type" value="Genomic_DNA"/>
</dbReference>
<dbReference type="AlphaFoldDB" id="A0A0R1X6E2"/>